<feature type="transmembrane region" description="Helical" evidence="1">
    <location>
        <begin position="61"/>
        <end position="79"/>
    </location>
</feature>
<keyword evidence="1" id="KW-1133">Transmembrane helix</keyword>
<dbReference type="SUPFAM" id="SSF57850">
    <property type="entry name" value="RING/U-box"/>
    <property type="match status" value="1"/>
</dbReference>
<name>J7ERA4_EUCGG</name>
<accession>J7ERA4</accession>
<evidence type="ECO:0000259" key="2">
    <source>
        <dbReference type="Pfam" id="PF14569"/>
    </source>
</evidence>
<evidence type="ECO:0000256" key="1">
    <source>
        <dbReference type="SAM" id="Phobius"/>
    </source>
</evidence>
<dbReference type="AlphaFoldDB" id="J7ERA4"/>
<feature type="domain" description="Cellulose synthase RING-type zinc finger" evidence="2">
    <location>
        <begin position="9"/>
        <end position="59"/>
    </location>
</feature>
<dbReference type="InterPro" id="IPR027934">
    <property type="entry name" value="CES_Znf_RING"/>
</dbReference>
<sequence>MMESGVPQCNTCGEAVGVDEKGEVFVACQECNFAICKACVEYEIKEGKKACLRCGTPFEGIILLSCFFFFFVSFSLFFLRLV</sequence>
<dbReference type="InterPro" id="IPR013083">
    <property type="entry name" value="Znf_RING/FYVE/PHD"/>
</dbReference>
<gene>
    <name evidence="3" type="primary">CesA1</name>
</gene>
<dbReference type="Gene3D" id="3.30.40.10">
    <property type="entry name" value="Zinc/RING finger domain, C3HC4 (zinc finger)"/>
    <property type="match status" value="1"/>
</dbReference>
<reference evidence="3" key="1">
    <citation type="submission" date="2011-08" db="EMBL/GenBank/DDBJ databases">
        <title>Diversity and cis-element architecture of the promoter regions of cellulose synthase genes in Eucalyptus.</title>
        <authorList>
            <person name="Creux N.M."/>
            <person name="DeCastro M.H."/>
            <person name="Ranik M."/>
            <person name="Maleks M.F."/>
            <person name="Myburg A.A."/>
        </authorList>
    </citation>
    <scope>NUCLEOTIDE SEQUENCE</scope>
    <source>
        <tissue evidence="3">Leaf</tissue>
    </source>
</reference>
<proteinExistence type="predicted"/>
<feature type="non-terminal residue" evidence="3">
    <location>
        <position position="82"/>
    </location>
</feature>
<keyword evidence="1" id="KW-0812">Transmembrane</keyword>
<protein>
    <submittedName>
        <fullName evidence="3">Cellulose synthase</fullName>
    </submittedName>
</protein>
<evidence type="ECO:0000313" key="3">
    <source>
        <dbReference type="EMBL" id="AEN84908.1"/>
    </source>
</evidence>
<organism evidence="3">
    <name type="scientific">Eucalyptus globulus subsp. globulus</name>
    <name type="common">Tasmanian blue gum</name>
    <dbReference type="NCBI Taxonomy" id="71271"/>
    <lineage>
        <taxon>Eukaryota</taxon>
        <taxon>Viridiplantae</taxon>
        <taxon>Streptophyta</taxon>
        <taxon>Embryophyta</taxon>
        <taxon>Tracheophyta</taxon>
        <taxon>Spermatophyta</taxon>
        <taxon>Magnoliopsida</taxon>
        <taxon>eudicotyledons</taxon>
        <taxon>Gunneridae</taxon>
        <taxon>Pentapetalae</taxon>
        <taxon>rosids</taxon>
        <taxon>malvids</taxon>
        <taxon>Myrtales</taxon>
        <taxon>Myrtaceae</taxon>
        <taxon>Myrtoideae</taxon>
        <taxon>Eucalypteae</taxon>
        <taxon>Eucalyptus</taxon>
    </lineage>
</organism>
<keyword evidence="1" id="KW-0472">Membrane</keyword>
<dbReference type="Pfam" id="PF14569">
    <property type="entry name" value="zf-UDP"/>
    <property type="match status" value="1"/>
</dbReference>
<dbReference type="EMBL" id="JN573753">
    <property type="protein sequence ID" value="AEN84908.1"/>
    <property type="molecule type" value="Genomic_DNA"/>
</dbReference>